<evidence type="ECO:0000313" key="12">
    <source>
        <dbReference type="Proteomes" id="UP001595916"/>
    </source>
</evidence>
<organism evidence="11 12">
    <name type="scientific">Filifactor villosus</name>
    <dbReference type="NCBI Taxonomy" id="29374"/>
    <lineage>
        <taxon>Bacteria</taxon>
        <taxon>Bacillati</taxon>
        <taxon>Bacillota</taxon>
        <taxon>Clostridia</taxon>
        <taxon>Peptostreptococcales</taxon>
        <taxon>Filifactoraceae</taxon>
        <taxon>Filifactor</taxon>
    </lineage>
</organism>
<dbReference type="PANTHER" id="PTHR33540">
    <property type="entry name" value="TRNA THREONYLCARBAMOYLADENOSINE BIOSYNTHESIS PROTEIN TSAE"/>
    <property type="match status" value="1"/>
</dbReference>
<protein>
    <recommendedName>
        <fullName evidence="3">tRNA threonylcarbamoyladenosine biosynthesis protein TsaE</fullName>
    </recommendedName>
    <alternativeName>
        <fullName evidence="10">t(6)A37 threonylcarbamoyladenosine biosynthesis protein TsaE</fullName>
    </alternativeName>
</protein>
<dbReference type="EMBL" id="JBHSHL010000031">
    <property type="protein sequence ID" value="MFC4805023.1"/>
    <property type="molecule type" value="Genomic_DNA"/>
</dbReference>
<evidence type="ECO:0000256" key="4">
    <source>
        <dbReference type="ARBA" id="ARBA00022490"/>
    </source>
</evidence>
<dbReference type="Pfam" id="PF02367">
    <property type="entry name" value="TsaE"/>
    <property type="match status" value="1"/>
</dbReference>
<dbReference type="SUPFAM" id="SSF52540">
    <property type="entry name" value="P-loop containing nucleoside triphosphate hydrolases"/>
    <property type="match status" value="1"/>
</dbReference>
<evidence type="ECO:0000313" key="11">
    <source>
        <dbReference type="EMBL" id="MFC4805023.1"/>
    </source>
</evidence>
<comment type="caution">
    <text evidence="11">The sequence shown here is derived from an EMBL/GenBank/DDBJ whole genome shotgun (WGS) entry which is preliminary data.</text>
</comment>
<dbReference type="RefSeq" id="WP_379788563.1">
    <property type="nucleotide sequence ID" value="NZ_JBHSHL010000031.1"/>
</dbReference>
<comment type="subcellular location">
    <subcellularLocation>
        <location evidence="1">Cytoplasm</location>
    </subcellularLocation>
</comment>
<comment type="similarity">
    <text evidence="2">Belongs to the TsaE family.</text>
</comment>
<accession>A0ABV9QM98</accession>
<dbReference type="NCBIfam" id="TIGR00150">
    <property type="entry name" value="T6A_YjeE"/>
    <property type="match status" value="1"/>
</dbReference>
<evidence type="ECO:0000256" key="8">
    <source>
        <dbReference type="ARBA" id="ARBA00022840"/>
    </source>
</evidence>
<dbReference type="Gene3D" id="3.40.50.300">
    <property type="entry name" value="P-loop containing nucleotide triphosphate hydrolases"/>
    <property type="match status" value="1"/>
</dbReference>
<evidence type="ECO:0000256" key="5">
    <source>
        <dbReference type="ARBA" id="ARBA00022694"/>
    </source>
</evidence>
<sequence length="158" mass="17975">MNISKLLRNEEETLEFGRMIGKNMEEGILVCLNGDLGAGKTCLTKGIAQGLEIEEDVTSPTFILVEEYEGRLPLYHFDVYRIDDPEELYFIGFEEYLGKEAVVIIEWSSRIEEILPIERLDIDISRTGEDEREITLSAVGETAQALLRRLKQTCSAQE</sequence>
<reference evidence="12" key="1">
    <citation type="journal article" date="2019" name="Int. J. Syst. Evol. Microbiol.">
        <title>The Global Catalogue of Microorganisms (GCM) 10K type strain sequencing project: providing services to taxonomists for standard genome sequencing and annotation.</title>
        <authorList>
            <consortium name="The Broad Institute Genomics Platform"/>
            <consortium name="The Broad Institute Genome Sequencing Center for Infectious Disease"/>
            <person name="Wu L."/>
            <person name="Ma J."/>
        </authorList>
    </citation>
    <scope>NUCLEOTIDE SEQUENCE [LARGE SCALE GENOMIC DNA]</scope>
    <source>
        <strain evidence="12">CCUG 46385</strain>
    </source>
</reference>
<evidence type="ECO:0000256" key="3">
    <source>
        <dbReference type="ARBA" id="ARBA00019010"/>
    </source>
</evidence>
<keyword evidence="12" id="KW-1185">Reference proteome</keyword>
<keyword evidence="4" id="KW-0963">Cytoplasm</keyword>
<keyword evidence="8" id="KW-0067">ATP-binding</keyword>
<proteinExistence type="inferred from homology"/>
<gene>
    <name evidence="11" type="primary">tsaE</name>
    <name evidence="11" type="ORF">ACFO4R_08005</name>
</gene>
<name>A0ABV9QM98_9FIRM</name>
<evidence type="ECO:0000256" key="2">
    <source>
        <dbReference type="ARBA" id="ARBA00007599"/>
    </source>
</evidence>
<keyword evidence="7" id="KW-0547">Nucleotide-binding</keyword>
<evidence type="ECO:0000256" key="6">
    <source>
        <dbReference type="ARBA" id="ARBA00022723"/>
    </source>
</evidence>
<evidence type="ECO:0000256" key="7">
    <source>
        <dbReference type="ARBA" id="ARBA00022741"/>
    </source>
</evidence>
<keyword evidence="6" id="KW-0479">Metal-binding</keyword>
<evidence type="ECO:0000256" key="10">
    <source>
        <dbReference type="ARBA" id="ARBA00032441"/>
    </source>
</evidence>
<dbReference type="PANTHER" id="PTHR33540:SF2">
    <property type="entry name" value="TRNA THREONYLCARBAMOYLADENOSINE BIOSYNTHESIS PROTEIN TSAE"/>
    <property type="match status" value="1"/>
</dbReference>
<dbReference type="Proteomes" id="UP001595916">
    <property type="component" value="Unassembled WGS sequence"/>
</dbReference>
<keyword evidence="5" id="KW-0819">tRNA processing</keyword>
<evidence type="ECO:0000256" key="1">
    <source>
        <dbReference type="ARBA" id="ARBA00004496"/>
    </source>
</evidence>
<keyword evidence="9" id="KW-0460">Magnesium</keyword>
<evidence type="ECO:0000256" key="9">
    <source>
        <dbReference type="ARBA" id="ARBA00022842"/>
    </source>
</evidence>
<dbReference type="InterPro" id="IPR027417">
    <property type="entry name" value="P-loop_NTPase"/>
</dbReference>
<dbReference type="InterPro" id="IPR003442">
    <property type="entry name" value="T6A_TsaE"/>
</dbReference>